<name>A0A151UA84_CAJCA</name>
<comment type="similarity">
    <text evidence="1">Belongs to the ycf20 family.</text>
</comment>
<dbReference type="InterPro" id="IPR007572">
    <property type="entry name" value="Uncharacterised_Ycf20"/>
</dbReference>
<keyword evidence="3" id="KW-1185">Reference proteome</keyword>
<protein>
    <submittedName>
        <fullName evidence="2">Uncharacterized protein</fullName>
    </submittedName>
</protein>
<dbReference type="PANTHER" id="PTHR33787">
    <property type="match status" value="1"/>
</dbReference>
<dbReference type="Gramene" id="C.cajan_19871.t">
    <property type="protein sequence ID" value="C.cajan_19871.t.cds1"/>
    <property type="gene ID" value="C.cajan_19871"/>
</dbReference>
<dbReference type="EMBL" id="CM003603">
    <property type="protein sequence ID" value="KYP76225.1"/>
    <property type="molecule type" value="Genomic_DNA"/>
</dbReference>
<dbReference type="PANTHER" id="PTHR33787:SF5">
    <property type="entry name" value="YCF20-LIKE PROTEIN"/>
    <property type="match status" value="1"/>
</dbReference>
<accession>A0A151UA84</accession>
<organism evidence="2 3">
    <name type="scientific">Cajanus cajan</name>
    <name type="common">Pigeon pea</name>
    <name type="synonym">Cajanus indicus</name>
    <dbReference type="NCBI Taxonomy" id="3821"/>
    <lineage>
        <taxon>Eukaryota</taxon>
        <taxon>Viridiplantae</taxon>
        <taxon>Streptophyta</taxon>
        <taxon>Embryophyta</taxon>
        <taxon>Tracheophyta</taxon>
        <taxon>Spermatophyta</taxon>
        <taxon>Magnoliopsida</taxon>
        <taxon>eudicotyledons</taxon>
        <taxon>Gunneridae</taxon>
        <taxon>Pentapetalae</taxon>
        <taxon>rosids</taxon>
        <taxon>fabids</taxon>
        <taxon>Fabales</taxon>
        <taxon>Fabaceae</taxon>
        <taxon>Papilionoideae</taxon>
        <taxon>50 kb inversion clade</taxon>
        <taxon>NPAAA clade</taxon>
        <taxon>indigoferoid/millettioid clade</taxon>
        <taxon>Phaseoleae</taxon>
        <taxon>Cajanus</taxon>
    </lineage>
</organism>
<gene>
    <name evidence="2" type="ORF">KK1_020458</name>
</gene>
<dbReference type="AlphaFoldDB" id="A0A151UA84"/>
<evidence type="ECO:0000313" key="3">
    <source>
        <dbReference type="Proteomes" id="UP000075243"/>
    </source>
</evidence>
<evidence type="ECO:0000313" key="2">
    <source>
        <dbReference type="EMBL" id="KYP76225.1"/>
    </source>
</evidence>
<proteinExistence type="inferred from homology"/>
<dbReference type="STRING" id="3821.A0A151UA84"/>
<sequence length="137" mass="15530">MAHSTSLISIGFDFGPLHKTKVSVSRRFASRSLVGIRIRAVQENVRPRRLVDIIKLVPELSKNYFRCPSRRALFGRISLLGRFYVAQTISLSFETLGVNDVIYAILCVLLTEYVTKFYYNQPKVTSTDLPNLTVTST</sequence>
<evidence type="ECO:0000256" key="1">
    <source>
        <dbReference type="ARBA" id="ARBA00009846"/>
    </source>
</evidence>
<dbReference type="Proteomes" id="UP000075243">
    <property type="component" value="Chromosome 1"/>
</dbReference>
<reference evidence="2 3" key="1">
    <citation type="journal article" date="2012" name="Nat. Biotechnol.">
        <title>Draft genome sequence of pigeonpea (Cajanus cajan), an orphan legume crop of resource-poor farmers.</title>
        <authorList>
            <person name="Varshney R.K."/>
            <person name="Chen W."/>
            <person name="Li Y."/>
            <person name="Bharti A.K."/>
            <person name="Saxena R.K."/>
            <person name="Schlueter J.A."/>
            <person name="Donoghue M.T."/>
            <person name="Azam S."/>
            <person name="Fan G."/>
            <person name="Whaley A.M."/>
            <person name="Farmer A.D."/>
            <person name="Sheridan J."/>
            <person name="Iwata A."/>
            <person name="Tuteja R."/>
            <person name="Penmetsa R.V."/>
            <person name="Wu W."/>
            <person name="Upadhyaya H.D."/>
            <person name="Yang S.P."/>
            <person name="Shah T."/>
            <person name="Saxena K.B."/>
            <person name="Michael T."/>
            <person name="McCombie W.R."/>
            <person name="Yang B."/>
            <person name="Zhang G."/>
            <person name="Yang H."/>
            <person name="Wang J."/>
            <person name="Spillane C."/>
            <person name="Cook D.R."/>
            <person name="May G.D."/>
            <person name="Xu X."/>
            <person name="Jackson S.A."/>
        </authorList>
    </citation>
    <scope>NUCLEOTIDE SEQUENCE [LARGE SCALE GENOMIC DNA]</scope>
    <source>
        <strain evidence="3">cv. Asha</strain>
    </source>
</reference>